<accession>A0A0K1PT15</accession>
<dbReference type="KEGG" id="llu:AKJ09_03342"/>
<name>A0A0K1PT15_9BACT</name>
<organism evidence="1 2">
    <name type="scientific">Labilithrix luteola</name>
    <dbReference type="NCBI Taxonomy" id="1391654"/>
    <lineage>
        <taxon>Bacteria</taxon>
        <taxon>Pseudomonadati</taxon>
        <taxon>Myxococcota</taxon>
        <taxon>Polyangia</taxon>
        <taxon>Polyangiales</taxon>
        <taxon>Labilitrichaceae</taxon>
        <taxon>Labilithrix</taxon>
    </lineage>
</organism>
<protein>
    <submittedName>
        <fullName evidence="1">Uncharacterized protein</fullName>
    </submittedName>
</protein>
<dbReference type="AlphaFoldDB" id="A0A0K1PT15"/>
<dbReference type="Proteomes" id="UP000064967">
    <property type="component" value="Chromosome"/>
</dbReference>
<evidence type="ECO:0000313" key="2">
    <source>
        <dbReference type="Proteomes" id="UP000064967"/>
    </source>
</evidence>
<evidence type="ECO:0000313" key="1">
    <source>
        <dbReference type="EMBL" id="AKU96678.1"/>
    </source>
</evidence>
<proteinExistence type="predicted"/>
<dbReference type="EMBL" id="CP012333">
    <property type="protein sequence ID" value="AKU96678.1"/>
    <property type="molecule type" value="Genomic_DNA"/>
</dbReference>
<sequence length="43" mass="4715">MGPEGAALLAKLVESITKFARIDLAESLRLEAFGESLRVQINR</sequence>
<keyword evidence="2" id="KW-1185">Reference proteome</keyword>
<reference evidence="1 2" key="1">
    <citation type="submission" date="2015-08" db="EMBL/GenBank/DDBJ databases">
        <authorList>
            <person name="Babu N.S."/>
            <person name="Beckwith C.J."/>
            <person name="Beseler K.G."/>
            <person name="Brison A."/>
            <person name="Carone J.V."/>
            <person name="Caskin T.P."/>
            <person name="Diamond M."/>
            <person name="Durham M.E."/>
            <person name="Foxe J.M."/>
            <person name="Go M."/>
            <person name="Henderson B.A."/>
            <person name="Jones I.B."/>
            <person name="McGettigan J.A."/>
            <person name="Micheletti S.J."/>
            <person name="Nasrallah M.E."/>
            <person name="Ortiz D."/>
            <person name="Piller C.R."/>
            <person name="Privatt S.R."/>
            <person name="Schneider S.L."/>
            <person name="Sharp S."/>
            <person name="Smith T.C."/>
            <person name="Stanton J.D."/>
            <person name="Ullery H.E."/>
            <person name="Wilson R.J."/>
            <person name="Serrano M.G."/>
            <person name="Buck G."/>
            <person name="Lee V."/>
            <person name="Wang Y."/>
            <person name="Carvalho R."/>
            <person name="Voegtly L."/>
            <person name="Shi R."/>
            <person name="Duckworth R."/>
            <person name="Johnson A."/>
            <person name="Loviza R."/>
            <person name="Walstead R."/>
            <person name="Shah Z."/>
            <person name="Kiflezghi M."/>
            <person name="Wade K."/>
            <person name="Ball S.L."/>
            <person name="Bradley K.W."/>
            <person name="Asai D.J."/>
            <person name="Bowman C.A."/>
            <person name="Russell D.A."/>
            <person name="Pope W.H."/>
            <person name="Jacobs-Sera D."/>
            <person name="Hendrix R.W."/>
            <person name="Hatfull G.F."/>
        </authorList>
    </citation>
    <scope>NUCLEOTIDE SEQUENCE [LARGE SCALE GENOMIC DNA]</scope>
    <source>
        <strain evidence="1 2">DSM 27648</strain>
    </source>
</reference>
<gene>
    <name evidence="1" type="ORF">AKJ09_03342</name>
</gene>